<evidence type="ECO:0000256" key="1">
    <source>
        <dbReference type="SAM" id="MobiDB-lite"/>
    </source>
</evidence>
<dbReference type="NCBIfam" id="NF040466">
    <property type="entry name" value="ydjY_domain"/>
    <property type="match status" value="1"/>
</dbReference>
<dbReference type="AlphaFoldDB" id="A0A1Y3PJ28"/>
<proteinExistence type="predicted"/>
<reference evidence="3" key="1">
    <citation type="submission" date="2016-06" db="EMBL/GenBank/DDBJ databases">
        <authorList>
            <person name="Nascimento L."/>
            <person name="Pereira R.V."/>
            <person name="Martins L.F."/>
            <person name="Quaggio R.B."/>
            <person name="Silva A.M."/>
            <person name="Setubal J.C."/>
        </authorList>
    </citation>
    <scope>NUCLEOTIDE SEQUENCE [LARGE SCALE GENOMIC DNA]</scope>
</reference>
<dbReference type="Proteomes" id="UP000196475">
    <property type="component" value="Unassembled WGS sequence"/>
</dbReference>
<evidence type="ECO:0008006" key="4">
    <source>
        <dbReference type="Google" id="ProtNLM"/>
    </source>
</evidence>
<sequence>MGAFIAGCSSATSGKGETGKGEENLAQYYASTEAELGKDKPIYIDKENKKVKVYATVNGKYLVEPTRHGLNWVEGAYGDQAVLKGYANPLAFYNALIELGLTPAVAKGGDASKEFEETPEGKVIKGDPLQITVTWEGAGKEYDINEVMLDSTGKELAYRFGGNYDAALKKMTGCYMCFDSCSVGITSNASQPVGTFENGKAEFRGNPEVLPQDGTPVIVTFAPKQ</sequence>
<dbReference type="InterPro" id="IPR047750">
    <property type="entry name" value="YdjY-like"/>
</dbReference>
<evidence type="ECO:0000313" key="3">
    <source>
        <dbReference type="Proteomes" id="UP000196475"/>
    </source>
</evidence>
<protein>
    <recommendedName>
        <fullName evidence="4">4Fe-4S ferredoxin-type domain-containing protein</fullName>
    </recommendedName>
</protein>
<name>A0A1Y3PJ28_9BACI</name>
<organism evidence="2 3">
    <name type="scientific">Bacillus thermozeamaize</name>
    <dbReference type="NCBI Taxonomy" id="230954"/>
    <lineage>
        <taxon>Bacteria</taxon>
        <taxon>Bacillati</taxon>
        <taxon>Bacillota</taxon>
        <taxon>Bacilli</taxon>
        <taxon>Bacillales</taxon>
        <taxon>Bacillaceae</taxon>
        <taxon>Bacillus</taxon>
    </lineage>
</organism>
<evidence type="ECO:0000313" key="2">
    <source>
        <dbReference type="EMBL" id="OUM86157.1"/>
    </source>
</evidence>
<comment type="caution">
    <text evidence="2">The sequence shown here is derived from an EMBL/GenBank/DDBJ whole genome shotgun (WGS) entry which is preliminary data.</text>
</comment>
<accession>A0A1Y3PJ28</accession>
<gene>
    <name evidence="2" type="ORF">BAA01_01470</name>
</gene>
<dbReference type="EMBL" id="LZRT01000094">
    <property type="protein sequence ID" value="OUM86157.1"/>
    <property type="molecule type" value="Genomic_DNA"/>
</dbReference>
<feature type="region of interest" description="Disordered" evidence="1">
    <location>
        <begin position="1"/>
        <end position="20"/>
    </location>
</feature>